<keyword evidence="2" id="KW-1185">Reference proteome</keyword>
<sequence>MKTLKQLERLRKAHKLIKLEKTGTPAEFAQKLYISERQLYITLEKLKDLDAPIYFNRKRSTYYYGFDFDLLVNVTVQVLVNEELKTIYAGCTILKENFSTARLLQ</sequence>
<gene>
    <name evidence="1" type="ORF">FF125_03635</name>
</gene>
<reference evidence="1 2" key="1">
    <citation type="submission" date="2019-05" db="EMBL/GenBank/DDBJ databases">
        <title>Algicella ahnfeltiae gen. nov., sp. nov., a novel marine bacterium of the family Flavobacteriaceae isolated from a red alga.</title>
        <authorList>
            <person name="Nedashkovskaya O.I."/>
            <person name="Kukhlevskiy A.D."/>
            <person name="Kim S.-G."/>
            <person name="Zhukova N.V."/>
            <person name="Mikhailov V.V."/>
        </authorList>
    </citation>
    <scope>NUCLEOTIDE SEQUENCE [LARGE SCALE GENOMIC DNA]</scope>
    <source>
        <strain evidence="1 2">10Alg115</strain>
    </source>
</reference>
<dbReference type="KEGG" id="fbe:FF125_03635"/>
<evidence type="ECO:0008006" key="3">
    <source>
        <dbReference type="Google" id="ProtNLM"/>
    </source>
</evidence>
<dbReference type="AlphaFoldDB" id="A0A5B7TMQ3"/>
<dbReference type="Proteomes" id="UP000306229">
    <property type="component" value="Chromosome"/>
</dbReference>
<evidence type="ECO:0000313" key="2">
    <source>
        <dbReference type="Proteomes" id="UP000306229"/>
    </source>
</evidence>
<proteinExistence type="predicted"/>
<evidence type="ECO:0000313" key="1">
    <source>
        <dbReference type="EMBL" id="QCX37568.1"/>
    </source>
</evidence>
<organism evidence="1 2">
    <name type="scientific">Aureibaculum algae</name>
    <dbReference type="NCBI Taxonomy" id="2584122"/>
    <lineage>
        <taxon>Bacteria</taxon>
        <taxon>Pseudomonadati</taxon>
        <taxon>Bacteroidota</taxon>
        <taxon>Flavobacteriia</taxon>
        <taxon>Flavobacteriales</taxon>
        <taxon>Flavobacteriaceae</taxon>
        <taxon>Aureibaculum</taxon>
    </lineage>
</organism>
<dbReference type="RefSeq" id="WP_138948500.1">
    <property type="nucleotide sequence ID" value="NZ_CP040749.1"/>
</dbReference>
<dbReference type="OrthoDB" id="1163801at2"/>
<name>A0A5B7TMQ3_9FLAO</name>
<dbReference type="EMBL" id="CP040749">
    <property type="protein sequence ID" value="QCX37568.1"/>
    <property type="molecule type" value="Genomic_DNA"/>
</dbReference>
<accession>A0A5B7TMQ3</accession>
<protein>
    <recommendedName>
        <fullName evidence="3">DNA-binding protein</fullName>
    </recommendedName>
</protein>